<dbReference type="InterPro" id="IPR037493">
    <property type="entry name" value="ExoIII-like"/>
</dbReference>
<keyword evidence="9" id="KW-1185">Reference proteome</keyword>
<dbReference type="InterPro" id="IPR005135">
    <property type="entry name" value="Endo/exonuclease/phosphatase"/>
</dbReference>
<evidence type="ECO:0000259" key="7">
    <source>
        <dbReference type="Pfam" id="PF03372"/>
    </source>
</evidence>
<name>A0ABM8G0Q5_9CELL</name>
<evidence type="ECO:0000256" key="5">
    <source>
        <dbReference type="ARBA" id="ARBA00022842"/>
    </source>
</evidence>
<evidence type="ECO:0000256" key="4">
    <source>
        <dbReference type="ARBA" id="ARBA00022801"/>
    </source>
</evidence>
<dbReference type="Proteomes" id="UP001321475">
    <property type="component" value="Chromosome"/>
</dbReference>
<dbReference type="CDD" id="cd09086">
    <property type="entry name" value="ExoIII-like_AP-endo"/>
    <property type="match status" value="1"/>
</dbReference>
<keyword evidence="3" id="KW-0479">Metal-binding</keyword>
<dbReference type="EMBL" id="AP027729">
    <property type="protein sequence ID" value="BDZ41597.1"/>
    <property type="molecule type" value="Genomic_DNA"/>
</dbReference>
<dbReference type="SUPFAM" id="SSF56219">
    <property type="entry name" value="DNase I-like"/>
    <property type="match status" value="1"/>
</dbReference>
<keyword evidence="5" id="KW-0460">Magnesium</keyword>
<dbReference type="PANTHER" id="PTHR43250:SF2">
    <property type="entry name" value="EXODEOXYRIBONUCLEASE III"/>
    <property type="match status" value="1"/>
</dbReference>
<accession>A0ABM8G0Q5</accession>
<dbReference type="Gene3D" id="3.60.10.10">
    <property type="entry name" value="Endonuclease/exonuclease/phosphatase"/>
    <property type="match status" value="1"/>
</dbReference>
<reference evidence="9" key="1">
    <citation type="journal article" date="2019" name="Int. J. Syst. Evol. Microbiol.">
        <title>The Global Catalogue of Microorganisms (GCM) 10K type strain sequencing project: providing services to taxonomists for standard genome sequencing and annotation.</title>
        <authorList>
            <consortium name="The Broad Institute Genomics Platform"/>
            <consortium name="The Broad Institute Genome Sequencing Center for Infectious Disease"/>
            <person name="Wu L."/>
            <person name="Ma J."/>
        </authorList>
    </citation>
    <scope>NUCLEOTIDE SEQUENCE [LARGE SCALE GENOMIC DNA]</scope>
    <source>
        <strain evidence="9">NBRC 108565</strain>
    </source>
</reference>
<dbReference type="InterPro" id="IPR004808">
    <property type="entry name" value="AP_endonuc_1"/>
</dbReference>
<comment type="cofactor">
    <cofactor evidence="1">
        <name>Mg(2+)</name>
        <dbReference type="ChEBI" id="CHEBI:18420"/>
    </cofactor>
</comment>
<dbReference type="Pfam" id="PF03372">
    <property type="entry name" value="Exo_endo_phos"/>
    <property type="match status" value="1"/>
</dbReference>
<gene>
    <name evidence="8" type="ORF">GCM10025865_08960</name>
</gene>
<comment type="similarity">
    <text evidence="2">Belongs to the DNA repair enzymes AP/ExoA family.</text>
</comment>
<evidence type="ECO:0000256" key="1">
    <source>
        <dbReference type="ARBA" id="ARBA00001946"/>
    </source>
</evidence>
<sequence length="334" mass="36473">MDPGGGAELVRDAFEALLVAGDEDEVVARGRELPGELEPESGARAGDQCGTHAGQRTAGGGTSAPTARVAAVRIATWNVNSVRSRVDRVVSWLERTDTDVLAIQETKCKDEQFPMLPFEAAGYEVEHLGLNQWNGVAIASRVGFEDVERHFPGQPAFGDPAVVEPRAIGATCGGVRVWSLYVPNGRELDHPHYAYKLEWLARLEEAASGWLGADPEAQVALMGDWNVAPLDSDVWDPALFVGKTHVSPAERDAFAAFGAAGYTEVTREHVPDENRYTYWDYQQLAFPKNKGLRIDFAWTTPALRSRVEGVVIDREERKGKGASDHVPVILDLVD</sequence>
<evidence type="ECO:0000256" key="2">
    <source>
        <dbReference type="ARBA" id="ARBA00007092"/>
    </source>
</evidence>
<dbReference type="PANTHER" id="PTHR43250">
    <property type="entry name" value="EXODEOXYRIBONUCLEASE III"/>
    <property type="match status" value="1"/>
</dbReference>
<feature type="region of interest" description="Disordered" evidence="6">
    <location>
        <begin position="33"/>
        <end position="65"/>
    </location>
</feature>
<evidence type="ECO:0000256" key="3">
    <source>
        <dbReference type="ARBA" id="ARBA00022723"/>
    </source>
</evidence>
<proteinExistence type="inferred from homology"/>
<evidence type="ECO:0000313" key="9">
    <source>
        <dbReference type="Proteomes" id="UP001321475"/>
    </source>
</evidence>
<keyword evidence="4" id="KW-0378">Hydrolase</keyword>
<dbReference type="NCBIfam" id="TIGR00195">
    <property type="entry name" value="exoDNase_III"/>
    <property type="match status" value="1"/>
</dbReference>
<dbReference type="NCBIfam" id="TIGR00633">
    <property type="entry name" value="xth"/>
    <property type="match status" value="1"/>
</dbReference>
<dbReference type="InterPro" id="IPR036691">
    <property type="entry name" value="Endo/exonu/phosph_ase_sf"/>
</dbReference>
<evidence type="ECO:0000256" key="6">
    <source>
        <dbReference type="SAM" id="MobiDB-lite"/>
    </source>
</evidence>
<organism evidence="8 9">
    <name type="scientific">Paraoerskovia sediminicola</name>
    <dbReference type="NCBI Taxonomy" id="1138587"/>
    <lineage>
        <taxon>Bacteria</taxon>
        <taxon>Bacillati</taxon>
        <taxon>Actinomycetota</taxon>
        <taxon>Actinomycetes</taxon>
        <taxon>Micrococcales</taxon>
        <taxon>Cellulomonadaceae</taxon>
        <taxon>Paraoerskovia</taxon>
    </lineage>
</organism>
<protein>
    <submittedName>
        <fullName evidence="8">Exodeoxyribonuclease III protein XthA</fullName>
    </submittedName>
</protein>
<evidence type="ECO:0000313" key="8">
    <source>
        <dbReference type="EMBL" id="BDZ41597.1"/>
    </source>
</evidence>
<feature type="domain" description="Endonuclease/exonuclease/phosphatase" evidence="7">
    <location>
        <begin position="75"/>
        <end position="325"/>
    </location>
</feature>
<dbReference type="PROSITE" id="PS51435">
    <property type="entry name" value="AP_NUCLEASE_F1_4"/>
    <property type="match status" value="1"/>
</dbReference>